<dbReference type="Proteomes" id="UP000188354">
    <property type="component" value="Chromosome LG11"/>
</dbReference>
<evidence type="ECO:0000256" key="8">
    <source>
        <dbReference type="PROSITE-ProRule" id="PRU00175"/>
    </source>
</evidence>
<dbReference type="EC" id="2.3.2.27" evidence="2"/>
<dbReference type="OrthoDB" id="21204at2759"/>
<dbReference type="SUPFAM" id="SSF57850">
    <property type="entry name" value="RING/U-box"/>
    <property type="match status" value="1"/>
</dbReference>
<dbReference type="GO" id="GO:0061630">
    <property type="term" value="F:ubiquitin protein ligase activity"/>
    <property type="evidence" value="ECO:0007669"/>
    <property type="project" value="UniProtKB-EC"/>
</dbReference>
<dbReference type="InterPro" id="IPR039525">
    <property type="entry name" value="RNF126-like_zinc-ribbon"/>
</dbReference>
<reference evidence="11 12" key="1">
    <citation type="journal article" date="2017" name="Plant Biotechnol. J.">
        <title>A comprehensive draft genome sequence for lupin (Lupinus angustifolius), an emerging health food: insights into plant-microbe interactions and legume evolution.</title>
        <authorList>
            <person name="Hane J.K."/>
            <person name="Ming Y."/>
            <person name="Kamphuis L.G."/>
            <person name="Nelson M.N."/>
            <person name="Garg G."/>
            <person name="Atkins C.A."/>
            <person name="Bayer P.E."/>
            <person name="Bravo A."/>
            <person name="Bringans S."/>
            <person name="Cannon S."/>
            <person name="Edwards D."/>
            <person name="Foley R."/>
            <person name="Gao L.L."/>
            <person name="Harrison M.J."/>
            <person name="Huang W."/>
            <person name="Hurgobin B."/>
            <person name="Li S."/>
            <person name="Liu C.W."/>
            <person name="McGrath A."/>
            <person name="Morahan G."/>
            <person name="Murray J."/>
            <person name="Weller J."/>
            <person name="Jian J."/>
            <person name="Singh K.B."/>
        </authorList>
    </citation>
    <scope>NUCLEOTIDE SEQUENCE [LARGE SCALE GENOMIC DNA]</scope>
    <source>
        <strain evidence="12">cv. Tanjil</strain>
        <tissue evidence="11">Whole plant</tissue>
    </source>
</reference>
<dbReference type="PANTHER" id="PTHR15710:SF217">
    <property type="entry name" value="E3 UBIQUITIN-PROTEIN LIGASE RDUF2"/>
    <property type="match status" value="1"/>
</dbReference>
<proteinExistence type="predicted"/>
<dbReference type="InterPro" id="IPR010543">
    <property type="entry name" value="DUF1117"/>
</dbReference>
<accession>A0A4P1R445</accession>
<evidence type="ECO:0000313" key="12">
    <source>
        <dbReference type="Proteomes" id="UP000188354"/>
    </source>
</evidence>
<dbReference type="Pfam" id="PF14369">
    <property type="entry name" value="Zn_ribbon_19"/>
    <property type="match status" value="1"/>
</dbReference>
<keyword evidence="6" id="KW-0833">Ubl conjugation pathway</keyword>
<dbReference type="InterPro" id="IPR013083">
    <property type="entry name" value="Znf_RING/FYVE/PHD"/>
</dbReference>
<evidence type="ECO:0000256" key="7">
    <source>
        <dbReference type="ARBA" id="ARBA00022833"/>
    </source>
</evidence>
<dbReference type="FunFam" id="3.30.40.10:FF:000022">
    <property type="entry name" value="E3 ubiquitin-protein ligase RING1-like"/>
    <property type="match status" value="1"/>
</dbReference>
<dbReference type="Pfam" id="PF13639">
    <property type="entry name" value="zf-RING_2"/>
    <property type="match status" value="1"/>
</dbReference>
<keyword evidence="4" id="KW-0479">Metal-binding</keyword>
<sequence>MASRRESSFWCYRCNRIVRVPLIAGQNSPFCPYCTTGFLEEIRNPNPSDQGGDRRTTTPTGSGDRSPFNPVIVLRNGNDVVSSSSETRNFELYYNDVVSGSGLRPLPDTVTEFLMGSGFDHLLNQLTNLEGTAVQLSDRPGQSFYPIGASKTAIESMPVVKIIPTHVDAESQCAVCMEPFELDCDAREMPCSHIYHSGCILPWLSVRNSCPVCRHELPTEGTGEDAVGLTIWRLPGGGFAVGRFIGGVGGELPVVYTEMDGGFNGIVGGGGVVSSRISWESSLGRRRSRDRRGFGGVLRSVFSYFRRIRSSVSSNSGISERSRSSTVFSRLSRRGS</sequence>
<evidence type="ECO:0000256" key="6">
    <source>
        <dbReference type="ARBA" id="ARBA00022786"/>
    </source>
</evidence>
<dbReference type="Gene3D" id="3.30.40.10">
    <property type="entry name" value="Zinc/RING finger domain, C3HC4 (zinc finger)"/>
    <property type="match status" value="1"/>
</dbReference>
<dbReference type="GO" id="GO:0016567">
    <property type="term" value="P:protein ubiquitination"/>
    <property type="evidence" value="ECO:0007669"/>
    <property type="project" value="TreeGrafter"/>
</dbReference>
<organism evidence="11 12">
    <name type="scientific">Lupinus angustifolius</name>
    <name type="common">Narrow-leaved blue lupine</name>
    <dbReference type="NCBI Taxonomy" id="3871"/>
    <lineage>
        <taxon>Eukaryota</taxon>
        <taxon>Viridiplantae</taxon>
        <taxon>Streptophyta</taxon>
        <taxon>Embryophyta</taxon>
        <taxon>Tracheophyta</taxon>
        <taxon>Spermatophyta</taxon>
        <taxon>Magnoliopsida</taxon>
        <taxon>eudicotyledons</taxon>
        <taxon>Gunneridae</taxon>
        <taxon>Pentapetalae</taxon>
        <taxon>rosids</taxon>
        <taxon>fabids</taxon>
        <taxon>Fabales</taxon>
        <taxon>Fabaceae</taxon>
        <taxon>Papilionoideae</taxon>
        <taxon>50 kb inversion clade</taxon>
        <taxon>genistoids sensu lato</taxon>
        <taxon>core genistoids</taxon>
        <taxon>Genisteae</taxon>
        <taxon>Lupinus</taxon>
    </lineage>
</organism>
<evidence type="ECO:0000256" key="1">
    <source>
        <dbReference type="ARBA" id="ARBA00000900"/>
    </source>
</evidence>
<dbReference type="Pfam" id="PF06547">
    <property type="entry name" value="DUF1117"/>
    <property type="match status" value="1"/>
</dbReference>
<keyword evidence="5 8" id="KW-0863">Zinc-finger</keyword>
<feature type="region of interest" description="Disordered" evidence="9">
    <location>
        <begin position="43"/>
        <end position="69"/>
    </location>
</feature>
<dbReference type="EMBL" id="CM007371">
    <property type="protein sequence ID" value="OIW01237.1"/>
    <property type="molecule type" value="Genomic_DNA"/>
</dbReference>
<evidence type="ECO:0000256" key="9">
    <source>
        <dbReference type="SAM" id="MobiDB-lite"/>
    </source>
</evidence>
<dbReference type="PROSITE" id="PS50089">
    <property type="entry name" value="ZF_RING_2"/>
    <property type="match status" value="1"/>
</dbReference>
<dbReference type="PANTHER" id="PTHR15710">
    <property type="entry name" value="E3 UBIQUITIN-PROTEIN LIGASE PRAJA"/>
    <property type="match status" value="1"/>
</dbReference>
<evidence type="ECO:0000313" key="11">
    <source>
        <dbReference type="EMBL" id="OIW01237.1"/>
    </source>
</evidence>
<dbReference type="InterPro" id="IPR001841">
    <property type="entry name" value="Znf_RING"/>
</dbReference>
<dbReference type="KEGG" id="lang:109359295"/>
<name>A0A4P1R445_LUPAN</name>
<keyword evidence="12" id="KW-1185">Reference proteome</keyword>
<protein>
    <recommendedName>
        <fullName evidence="2">RING-type E3 ubiquitin transferase</fullName>
        <ecNumber evidence="2">2.3.2.27</ecNumber>
    </recommendedName>
</protein>
<feature type="domain" description="RING-type" evidence="10">
    <location>
        <begin position="173"/>
        <end position="214"/>
    </location>
</feature>
<comment type="catalytic activity">
    <reaction evidence="1">
        <text>S-ubiquitinyl-[E2 ubiquitin-conjugating enzyme]-L-cysteine + [acceptor protein]-L-lysine = [E2 ubiquitin-conjugating enzyme]-L-cysteine + N(6)-ubiquitinyl-[acceptor protein]-L-lysine.</text>
        <dbReference type="EC" id="2.3.2.27"/>
    </reaction>
</comment>
<dbReference type="AlphaFoldDB" id="A0A4P1R445"/>
<keyword evidence="7" id="KW-0862">Zinc</keyword>
<evidence type="ECO:0000256" key="3">
    <source>
        <dbReference type="ARBA" id="ARBA00022679"/>
    </source>
</evidence>
<evidence type="ECO:0000256" key="4">
    <source>
        <dbReference type="ARBA" id="ARBA00022723"/>
    </source>
</evidence>
<evidence type="ECO:0000259" key="10">
    <source>
        <dbReference type="PROSITE" id="PS50089"/>
    </source>
</evidence>
<evidence type="ECO:0000256" key="2">
    <source>
        <dbReference type="ARBA" id="ARBA00012483"/>
    </source>
</evidence>
<dbReference type="SMART" id="SM00184">
    <property type="entry name" value="RING"/>
    <property type="match status" value="1"/>
</dbReference>
<gene>
    <name evidence="11" type="ORF">TanjilG_10398</name>
</gene>
<keyword evidence="3" id="KW-0808">Transferase</keyword>
<evidence type="ECO:0000256" key="5">
    <source>
        <dbReference type="ARBA" id="ARBA00022771"/>
    </source>
</evidence>
<dbReference type="GO" id="GO:0008270">
    <property type="term" value="F:zinc ion binding"/>
    <property type="evidence" value="ECO:0007669"/>
    <property type="project" value="UniProtKB-KW"/>
</dbReference>
<dbReference type="GO" id="GO:0005737">
    <property type="term" value="C:cytoplasm"/>
    <property type="evidence" value="ECO:0007669"/>
    <property type="project" value="TreeGrafter"/>
</dbReference>
<dbReference type="Gramene" id="OIW01237">
    <property type="protein sequence ID" value="OIW01237"/>
    <property type="gene ID" value="TanjilG_10398"/>
</dbReference>